<sequence>IPGPTTSSRPSPSRTPSRAPRAPRAPRRSWYGTALGGAPIYQDLEAHPPRARHRAPRRLTPVTFLVVPSRGPSVARPGMTSCPCRSGIAA</sequence>
<protein>
    <submittedName>
        <fullName evidence="2">Uncharacterized protein</fullName>
    </submittedName>
</protein>
<proteinExistence type="predicted"/>
<gene>
    <name evidence="2" type="ORF">F6X54_03505</name>
</gene>
<dbReference type="Proteomes" id="UP000471364">
    <property type="component" value="Unassembled WGS sequence"/>
</dbReference>
<accession>A0ABQ6UP39</accession>
<feature type="non-terminal residue" evidence="2">
    <location>
        <position position="1"/>
    </location>
</feature>
<keyword evidence="3" id="KW-1185">Reference proteome</keyword>
<evidence type="ECO:0000256" key="1">
    <source>
        <dbReference type="SAM" id="MobiDB-lite"/>
    </source>
</evidence>
<dbReference type="EMBL" id="WAAR01000009">
    <property type="protein sequence ID" value="KAB1118369.1"/>
    <property type="molecule type" value="Genomic_DNA"/>
</dbReference>
<feature type="region of interest" description="Disordered" evidence="1">
    <location>
        <begin position="1"/>
        <end position="34"/>
    </location>
</feature>
<reference evidence="2 3" key="1">
    <citation type="submission" date="2019-09" db="EMBL/GenBank/DDBJ databases">
        <title>High taxonomic diversity of Micromonospora strains isolated from Medicago sativa nodules in different geographical locations.</title>
        <authorList>
            <person name="Martinez-Hidalgo P."/>
            <person name="Flores-Felix J.D."/>
            <person name="Velazquez E."/>
            <person name="Brau L."/>
            <person name="Trujillo M.E."/>
            <person name="Martinez-Molina E."/>
        </authorList>
    </citation>
    <scope>NUCLEOTIDE SEQUENCE [LARGE SCALE GENOMIC DNA]</scope>
    <source>
        <strain evidence="2 3">ALFB5</strain>
    </source>
</reference>
<evidence type="ECO:0000313" key="2">
    <source>
        <dbReference type="EMBL" id="KAB1118369.1"/>
    </source>
</evidence>
<organism evidence="2 3">
    <name type="scientific">Micromonospora aurantiaca</name>
    <name type="common">nom. illeg.</name>
    <dbReference type="NCBI Taxonomy" id="47850"/>
    <lineage>
        <taxon>Bacteria</taxon>
        <taxon>Bacillati</taxon>
        <taxon>Actinomycetota</taxon>
        <taxon>Actinomycetes</taxon>
        <taxon>Micromonosporales</taxon>
        <taxon>Micromonosporaceae</taxon>
        <taxon>Micromonospora</taxon>
    </lineage>
</organism>
<feature type="compositionally biased region" description="Low complexity" evidence="1">
    <location>
        <begin position="1"/>
        <end position="22"/>
    </location>
</feature>
<name>A0ABQ6UP39_9ACTN</name>
<comment type="caution">
    <text evidence="2">The sequence shown here is derived from an EMBL/GenBank/DDBJ whole genome shotgun (WGS) entry which is preliminary data.</text>
</comment>
<evidence type="ECO:0000313" key="3">
    <source>
        <dbReference type="Proteomes" id="UP000471364"/>
    </source>
</evidence>